<evidence type="ECO:0000313" key="2">
    <source>
        <dbReference type="Proteomes" id="UP000317648"/>
    </source>
</evidence>
<keyword evidence="2" id="KW-1185">Reference proteome</keyword>
<dbReference type="Proteomes" id="UP000317648">
    <property type="component" value="Chromosome"/>
</dbReference>
<sequence>MISNWLRRRRRRRIYTFYEGTVRRRLDPLETLRLLGDDDEFRLNLHPALAALGDDEAIAICVRAARRALRLTYSGLTDPQTLALLDQYFEYLRRLKAQHQPAADMATAYGADVLALERTDYERFVGLWLNLSRAQLRQANCTRAGVEASLGVMLTGEPLPRRWFDAGSDTPAEAEHRYRTAR</sequence>
<dbReference type="KEGG" id="lcre:Pla8534_53800"/>
<dbReference type="EMBL" id="CP036433">
    <property type="protein sequence ID" value="QDU97532.1"/>
    <property type="molecule type" value="Genomic_DNA"/>
</dbReference>
<accession>A0A518E0C1</accession>
<dbReference type="RefSeq" id="WP_145056300.1">
    <property type="nucleotide sequence ID" value="NZ_CP036433.1"/>
</dbReference>
<dbReference type="AlphaFoldDB" id="A0A518E0C1"/>
<gene>
    <name evidence="1" type="ORF">Pla8534_53800</name>
</gene>
<organism evidence="1 2">
    <name type="scientific">Lignipirellula cremea</name>
    <dbReference type="NCBI Taxonomy" id="2528010"/>
    <lineage>
        <taxon>Bacteria</taxon>
        <taxon>Pseudomonadati</taxon>
        <taxon>Planctomycetota</taxon>
        <taxon>Planctomycetia</taxon>
        <taxon>Pirellulales</taxon>
        <taxon>Pirellulaceae</taxon>
        <taxon>Lignipirellula</taxon>
    </lineage>
</organism>
<reference evidence="1 2" key="1">
    <citation type="submission" date="2019-02" db="EMBL/GenBank/DDBJ databases">
        <title>Deep-cultivation of Planctomycetes and their phenomic and genomic characterization uncovers novel biology.</title>
        <authorList>
            <person name="Wiegand S."/>
            <person name="Jogler M."/>
            <person name="Boedeker C."/>
            <person name="Pinto D."/>
            <person name="Vollmers J."/>
            <person name="Rivas-Marin E."/>
            <person name="Kohn T."/>
            <person name="Peeters S.H."/>
            <person name="Heuer A."/>
            <person name="Rast P."/>
            <person name="Oberbeckmann S."/>
            <person name="Bunk B."/>
            <person name="Jeske O."/>
            <person name="Meyerdierks A."/>
            <person name="Storesund J.E."/>
            <person name="Kallscheuer N."/>
            <person name="Luecker S."/>
            <person name="Lage O.M."/>
            <person name="Pohl T."/>
            <person name="Merkel B.J."/>
            <person name="Hornburger P."/>
            <person name="Mueller R.-W."/>
            <person name="Bruemmer F."/>
            <person name="Labrenz M."/>
            <person name="Spormann A.M."/>
            <person name="Op den Camp H."/>
            <person name="Overmann J."/>
            <person name="Amann R."/>
            <person name="Jetten M.S.M."/>
            <person name="Mascher T."/>
            <person name="Medema M.H."/>
            <person name="Devos D.P."/>
            <person name="Kaster A.-K."/>
            <person name="Ovreas L."/>
            <person name="Rohde M."/>
            <person name="Galperin M.Y."/>
            <person name="Jogler C."/>
        </authorList>
    </citation>
    <scope>NUCLEOTIDE SEQUENCE [LARGE SCALE GENOMIC DNA]</scope>
    <source>
        <strain evidence="1 2">Pla85_3_4</strain>
    </source>
</reference>
<proteinExistence type="predicted"/>
<protein>
    <submittedName>
        <fullName evidence="1">Uncharacterized protein</fullName>
    </submittedName>
</protein>
<name>A0A518E0C1_9BACT</name>
<evidence type="ECO:0000313" key="1">
    <source>
        <dbReference type="EMBL" id="QDU97532.1"/>
    </source>
</evidence>